<reference evidence="1 2" key="1">
    <citation type="submission" date="2016-02" db="EMBL/GenBank/DDBJ databases">
        <authorList>
            <consortium name="Pathogen Informatics"/>
        </authorList>
    </citation>
    <scope>NUCLEOTIDE SEQUENCE [LARGE SCALE GENOMIC DNA]</scope>
    <source>
        <strain evidence="1 2">LSS90</strain>
    </source>
</reference>
<dbReference type="AlphaFoldDB" id="A0A0Z8MVY2"/>
<evidence type="ECO:0000313" key="1">
    <source>
        <dbReference type="EMBL" id="CYW16065.1"/>
    </source>
</evidence>
<sequence length="148" mass="17817">MKIRLPYIETIETECLPDDFEDLVKKSFVNFTRGTNKDYTFEDKLLYLDNLRRSYLRGCTDTSFEITKILGESYRQQLDEYDDILEKEDVYSTDFMEHCFDRGFMPFRDTWDKWSSSANDRAHKTIVDIIKIVINFEWENTNDQNRSN</sequence>
<evidence type="ECO:0000313" key="2">
    <source>
        <dbReference type="Proteomes" id="UP000071765"/>
    </source>
</evidence>
<gene>
    <name evidence="1" type="ORF">ERS132452_01751</name>
</gene>
<dbReference type="EMBL" id="FIIN01000012">
    <property type="protein sequence ID" value="CYW16065.1"/>
    <property type="molecule type" value="Genomic_DNA"/>
</dbReference>
<dbReference type="Proteomes" id="UP000071765">
    <property type="component" value="Unassembled WGS sequence"/>
</dbReference>
<accession>A0A0Z8MVY2</accession>
<protein>
    <submittedName>
        <fullName evidence="1">Uncharacterized protein</fullName>
    </submittedName>
</protein>
<name>A0A0Z8MVY2_STRSU</name>
<dbReference type="RefSeq" id="WP_044670257.1">
    <property type="nucleotide sequence ID" value="NZ_CEDG01000099.1"/>
</dbReference>
<organism evidence="1 2">
    <name type="scientific">Streptococcus suis</name>
    <dbReference type="NCBI Taxonomy" id="1307"/>
    <lineage>
        <taxon>Bacteria</taxon>
        <taxon>Bacillati</taxon>
        <taxon>Bacillota</taxon>
        <taxon>Bacilli</taxon>
        <taxon>Lactobacillales</taxon>
        <taxon>Streptococcaceae</taxon>
        <taxon>Streptococcus</taxon>
    </lineage>
</organism>
<proteinExistence type="predicted"/>